<evidence type="ECO:0000313" key="2">
    <source>
        <dbReference type="Proteomes" id="UP001213000"/>
    </source>
</evidence>
<gene>
    <name evidence="1" type="ORF">NP233_g9250</name>
</gene>
<proteinExistence type="predicted"/>
<protein>
    <submittedName>
        <fullName evidence="1">Uncharacterized protein</fullName>
    </submittedName>
</protein>
<dbReference type="Proteomes" id="UP001213000">
    <property type="component" value="Unassembled WGS sequence"/>
</dbReference>
<dbReference type="EMBL" id="JANIEX010000811">
    <property type="protein sequence ID" value="KAJ3562957.1"/>
    <property type="molecule type" value="Genomic_DNA"/>
</dbReference>
<accession>A0AAD5VLC9</accession>
<reference evidence="1" key="1">
    <citation type="submission" date="2022-07" db="EMBL/GenBank/DDBJ databases">
        <title>Genome Sequence of Leucocoprinus birnbaumii.</title>
        <authorList>
            <person name="Buettner E."/>
        </authorList>
    </citation>
    <scope>NUCLEOTIDE SEQUENCE</scope>
    <source>
        <strain evidence="1">VT141</strain>
    </source>
</reference>
<keyword evidence="2" id="KW-1185">Reference proteome</keyword>
<sequence length="185" mass="20308">MSSNLPPNVVAFANMFPAARVCRIISVYTGELLDYQPNLQLGTAVPQVVLNAESTGDPYWLIIAYGNGQVLVPVPKDGSKTVRYLAASAFEAGVSPTLSPFPVSWVIMPFQTSRIPPNSQTPLPVTTPPGLYEQWNAIIHYPYFEPNTVLAPSGTGTGPNHQMSITSYNVAPNQAYWFWTFQFIQ</sequence>
<comment type="caution">
    <text evidence="1">The sequence shown here is derived from an EMBL/GenBank/DDBJ whole genome shotgun (WGS) entry which is preliminary data.</text>
</comment>
<organism evidence="1 2">
    <name type="scientific">Leucocoprinus birnbaumii</name>
    <dbReference type="NCBI Taxonomy" id="56174"/>
    <lineage>
        <taxon>Eukaryota</taxon>
        <taxon>Fungi</taxon>
        <taxon>Dikarya</taxon>
        <taxon>Basidiomycota</taxon>
        <taxon>Agaricomycotina</taxon>
        <taxon>Agaricomycetes</taxon>
        <taxon>Agaricomycetidae</taxon>
        <taxon>Agaricales</taxon>
        <taxon>Agaricineae</taxon>
        <taxon>Agaricaceae</taxon>
        <taxon>Leucocoprinus</taxon>
    </lineage>
</organism>
<dbReference type="AlphaFoldDB" id="A0AAD5VLC9"/>
<evidence type="ECO:0000313" key="1">
    <source>
        <dbReference type="EMBL" id="KAJ3562957.1"/>
    </source>
</evidence>
<name>A0AAD5VLC9_9AGAR</name>